<dbReference type="OrthoDB" id="3292949at2"/>
<dbReference type="GO" id="GO:0003677">
    <property type="term" value="F:DNA binding"/>
    <property type="evidence" value="ECO:0007669"/>
    <property type="project" value="UniProtKB-KW"/>
</dbReference>
<dbReference type="AlphaFoldDB" id="A0A0K9XK73"/>
<reference evidence="2" key="1">
    <citation type="submission" date="2015-07" db="EMBL/GenBank/DDBJ databases">
        <title>Draft genome sequence of Streptomyces sp. CMAA 1322, a bacterium isolated from Caatinga biome, from dry forest semiarid of Brazil.</title>
        <authorList>
            <person name="Santos S.N."/>
            <person name="Gacesa R."/>
            <person name="Taketani R.G."/>
            <person name="Long P.F."/>
            <person name="Melo I.S."/>
        </authorList>
    </citation>
    <scope>NUCLEOTIDE SEQUENCE [LARGE SCALE GENOMIC DNA]</scope>
    <source>
        <strain evidence="2">CMAA 1322</strain>
    </source>
</reference>
<keyword evidence="2" id="KW-1185">Reference proteome</keyword>
<gene>
    <name evidence="1" type="ORF">AC230_03450</name>
</gene>
<keyword evidence="1" id="KW-0238">DNA-binding</keyword>
<protein>
    <submittedName>
        <fullName evidence="1">DNA-binding protein</fullName>
    </submittedName>
</protein>
<name>A0A0K9XK73_9ACTN</name>
<dbReference type="PATRIC" id="fig|1678637.3.peg.755"/>
<comment type="caution">
    <text evidence="1">The sequence shown here is derived from an EMBL/GenBank/DDBJ whole genome shotgun (WGS) entry which is preliminary data.</text>
</comment>
<evidence type="ECO:0000313" key="2">
    <source>
        <dbReference type="Proteomes" id="UP000037288"/>
    </source>
</evidence>
<dbReference type="Proteomes" id="UP000037288">
    <property type="component" value="Unassembled WGS sequence"/>
</dbReference>
<dbReference type="RefSeq" id="WP_049714411.1">
    <property type="nucleotide sequence ID" value="NZ_LFXA01000002.1"/>
</dbReference>
<organism evidence="1 2">
    <name type="scientific">Streptomyces caatingaensis</name>
    <dbReference type="NCBI Taxonomy" id="1678637"/>
    <lineage>
        <taxon>Bacteria</taxon>
        <taxon>Bacillati</taxon>
        <taxon>Actinomycetota</taxon>
        <taxon>Actinomycetes</taxon>
        <taxon>Kitasatosporales</taxon>
        <taxon>Streptomycetaceae</taxon>
        <taxon>Streptomyces</taxon>
    </lineage>
</organism>
<dbReference type="Gene3D" id="3.40.50.1010">
    <property type="entry name" value="5'-nuclease"/>
    <property type="match status" value="1"/>
</dbReference>
<dbReference type="InterPro" id="IPR029060">
    <property type="entry name" value="PIN-like_dom_sf"/>
</dbReference>
<dbReference type="EMBL" id="LFXA01000002">
    <property type="protein sequence ID" value="KNB53688.1"/>
    <property type="molecule type" value="Genomic_DNA"/>
</dbReference>
<sequence>MPGTLLLDSEGLSRLYLKDRTVTAFVQAAAEEGVRVTTSAMTTLEADYERVHPARIKWVLSRIDVHDVTKEIAGQAALLLRNHRLRGHKYAIDAVLAAIARTAPGPVTVLTSDPEDLTLLCGPAVEIHKV</sequence>
<evidence type="ECO:0000313" key="1">
    <source>
        <dbReference type="EMBL" id="KNB53688.1"/>
    </source>
</evidence>
<proteinExistence type="predicted"/>
<dbReference type="SUPFAM" id="SSF88723">
    <property type="entry name" value="PIN domain-like"/>
    <property type="match status" value="1"/>
</dbReference>
<accession>A0A0K9XK73</accession>
<dbReference type="STRING" id="1678637.AC230_03450"/>